<dbReference type="RefSeq" id="XP_006675826.1">
    <property type="nucleotide sequence ID" value="XM_006675763.1"/>
</dbReference>
<accession>F4NVC8</accession>
<feature type="compositionally biased region" description="Low complexity" evidence="1">
    <location>
        <begin position="455"/>
        <end position="467"/>
    </location>
</feature>
<feature type="region of interest" description="Disordered" evidence="1">
    <location>
        <begin position="249"/>
        <end position="275"/>
    </location>
</feature>
<dbReference type="InParanoid" id="F4NVC8"/>
<reference evidence="2 3" key="1">
    <citation type="submission" date="2009-12" db="EMBL/GenBank/DDBJ databases">
        <title>The draft genome of Batrachochytrium dendrobatidis.</title>
        <authorList>
            <consortium name="US DOE Joint Genome Institute (JGI-PGF)"/>
            <person name="Kuo A."/>
            <person name="Salamov A."/>
            <person name="Schmutz J."/>
            <person name="Lucas S."/>
            <person name="Pitluck S."/>
            <person name="Rosenblum E."/>
            <person name="Stajich J."/>
            <person name="Eisen M."/>
            <person name="Grigoriev I.V."/>
        </authorList>
    </citation>
    <scope>NUCLEOTIDE SEQUENCE [LARGE SCALE GENOMIC DNA]</scope>
    <source>
        <strain evidence="3">JAM81 / FGSC 10211</strain>
    </source>
</reference>
<evidence type="ECO:0000313" key="3">
    <source>
        <dbReference type="Proteomes" id="UP000007241"/>
    </source>
</evidence>
<keyword evidence="3" id="KW-1185">Reference proteome</keyword>
<protein>
    <submittedName>
        <fullName evidence="2">Uncharacterized protein</fullName>
    </submittedName>
</protein>
<organism evidence="2 3">
    <name type="scientific">Batrachochytrium dendrobatidis (strain JAM81 / FGSC 10211)</name>
    <name type="common">Frog chytrid fungus</name>
    <dbReference type="NCBI Taxonomy" id="684364"/>
    <lineage>
        <taxon>Eukaryota</taxon>
        <taxon>Fungi</taxon>
        <taxon>Fungi incertae sedis</taxon>
        <taxon>Chytridiomycota</taxon>
        <taxon>Chytridiomycota incertae sedis</taxon>
        <taxon>Chytridiomycetes</taxon>
        <taxon>Rhizophydiales</taxon>
        <taxon>Rhizophydiales incertae sedis</taxon>
        <taxon>Batrachochytrium</taxon>
    </lineage>
</organism>
<feature type="compositionally biased region" description="Polar residues" evidence="1">
    <location>
        <begin position="7"/>
        <end position="22"/>
    </location>
</feature>
<sequence length="578" mass="64220">MSAILFNHSNSTPTTGLSSTAPTHKAHMSTHSVSQPTASSIDPVELERVFSFFTTRALVVPWHIYDHLAIHLTADILVFILTKWHVLSDAPILRAGFLLGLLSSPRKRFPADLKLPADKLIELGRADPHPYVRLVGDMLSTWVSNGYINSTCVLQIPELSSGLYPLRQKLSTIQLFPKVLVFISHIARKHSALPFSRPASAISSTPISPTSTSTLASNEVFTFKPEYAIRPLHERIAEYGIDLTQVDTSMSHNRSSSGKSPLASTPLGIRKRPNSNSAFLRPAQRLATNTRRFSHGFSFSTSSTGSPHASSPGAITPVRAKGFQKESKIKMIDIEQAVDIEKIKTEAQKKIEDDAQAEKMRKARERDKAAQARREAKELTQNERRMKRAKLDEERKAKLEFKDKTERKLKVSASEDSVDKPICLGSTDVASDNDEDLFNAAAGIKKRGTISLGQFSQSPKQSQSLPLIDPPSVPAPAPAPDPIQNQPSFNTPKIAFEDVICGSTDLSPEDSNLIQDFLLGRYLSTNDTIREIKLNEHVYDDPTGVRKRESMWIILDYKNCKWRKVKRTVRINVVATVD</sequence>
<feature type="compositionally biased region" description="Polar residues" evidence="1">
    <location>
        <begin position="249"/>
        <end position="263"/>
    </location>
</feature>
<evidence type="ECO:0000256" key="1">
    <source>
        <dbReference type="SAM" id="MobiDB-lite"/>
    </source>
</evidence>
<dbReference type="Proteomes" id="UP000007241">
    <property type="component" value="Unassembled WGS sequence"/>
</dbReference>
<dbReference type="AlphaFoldDB" id="F4NVC8"/>
<evidence type="ECO:0000313" key="2">
    <source>
        <dbReference type="EMBL" id="EGF83677.1"/>
    </source>
</evidence>
<feature type="region of interest" description="Disordered" evidence="1">
    <location>
        <begin position="6"/>
        <end position="37"/>
    </location>
</feature>
<dbReference type="HOGENOM" id="CLU_471700_0_0_1"/>
<dbReference type="OrthoDB" id="2155530at2759"/>
<feature type="compositionally biased region" description="Pro residues" evidence="1">
    <location>
        <begin position="468"/>
        <end position="481"/>
    </location>
</feature>
<gene>
    <name evidence="2" type="ORF">BATDEDRAFT_34327</name>
</gene>
<feature type="region of interest" description="Disordered" evidence="1">
    <location>
        <begin position="455"/>
        <end position="481"/>
    </location>
</feature>
<name>F4NVC8_BATDJ</name>
<dbReference type="GeneID" id="18240398"/>
<dbReference type="EMBL" id="GL882879">
    <property type="protein sequence ID" value="EGF83677.1"/>
    <property type="molecule type" value="Genomic_DNA"/>
</dbReference>
<feature type="region of interest" description="Disordered" evidence="1">
    <location>
        <begin position="354"/>
        <end position="391"/>
    </location>
</feature>
<dbReference type="STRING" id="684364.F4NVC8"/>
<proteinExistence type="predicted"/>